<keyword evidence="1" id="KW-0472">Membrane</keyword>
<evidence type="ECO:0000256" key="1">
    <source>
        <dbReference type="SAM" id="Phobius"/>
    </source>
</evidence>
<reference evidence="2" key="2">
    <citation type="submission" date="2020-09" db="EMBL/GenBank/DDBJ databases">
        <authorList>
            <person name="Sun Q."/>
            <person name="Zhou Y."/>
        </authorList>
    </citation>
    <scope>NUCLEOTIDE SEQUENCE</scope>
    <source>
        <strain evidence="2">CGMCC 1.12997</strain>
    </source>
</reference>
<dbReference type="Proteomes" id="UP000647241">
    <property type="component" value="Unassembled WGS sequence"/>
</dbReference>
<organism evidence="2 3">
    <name type="scientific">Edaphobacter dinghuensis</name>
    <dbReference type="NCBI Taxonomy" id="1560005"/>
    <lineage>
        <taxon>Bacteria</taxon>
        <taxon>Pseudomonadati</taxon>
        <taxon>Acidobacteriota</taxon>
        <taxon>Terriglobia</taxon>
        <taxon>Terriglobales</taxon>
        <taxon>Acidobacteriaceae</taxon>
        <taxon>Edaphobacter</taxon>
    </lineage>
</organism>
<evidence type="ECO:0000313" key="2">
    <source>
        <dbReference type="EMBL" id="GGG63498.1"/>
    </source>
</evidence>
<feature type="transmembrane region" description="Helical" evidence="1">
    <location>
        <begin position="18"/>
        <end position="38"/>
    </location>
</feature>
<accession>A0A917H0F7</accession>
<keyword evidence="3" id="KW-1185">Reference proteome</keyword>
<name>A0A917H0F7_9BACT</name>
<dbReference type="EMBL" id="BMGT01000001">
    <property type="protein sequence ID" value="GGG63498.1"/>
    <property type="molecule type" value="Genomic_DNA"/>
</dbReference>
<keyword evidence="1" id="KW-0812">Transmembrane</keyword>
<keyword evidence="1" id="KW-1133">Transmembrane helix</keyword>
<comment type="caution">
    <text evidence="2">The sequence shown here is derived from an EMBL/GenBank/DDBJ whole genome shotgun (WGS) entry which is preliminary data.</text>
</comment>
<sequence>MASTATIHGDRTIMPGRFWLILPFAPLLILIGIIWLIVHMIRRNRYQFPAYPNGQGIQGR</sequence>
<reference evidence="2" key="1">
    <citation type="journal article" date="2014" name="Int. J. Syst. Evol. Microbiol.">
        <title>Complete genome sequence of Corynebacterium casei LMG S-19264T (=DSM 44701T), isolated from a smear-ripened cheese.</title>
        <authorList>
            <consortium name="US DOE Joint Genome Institute (JGI-PGF)"/>
            <person name="Walter F."/>
            <person name="Albersmeier A."/>
            <person name="Kalinowski J."/>
            <person name="Ruckert C."/>
        </authorList>
    </citation>
    <scope>NUCLEOTIDE SEQUENCE</scope>
    <source>
        <strain evidence="2">CGMCC 1.12997</strain>
    </source>
</reference>
<evidence type="ECO:0000313" key="3">
    <source>
        <dbReference type="Proteomes" id="UP000647241"/>
    </source>
</evidence>
<dbReference type="AlphaFoldDB" id="A0A917H0F7"/>
<gene>
    <name evidence="2" type="ORF">GCM10011585_01290</name>
</gene>
<proteinExistence type="predicted"/>
<protein>
    <submittedName>
        <fullName evidence="2">Uncharacterized protein</fullName>
    </submittedName>
</protein>